<dbReference type="AlphaFoldDB" id="A0A7J5BNX6"/>
<feature type="transmembrane region" description="Helical" evidence="1">
    <location>
        <begin position="296"/>
        <end position="316"/>
    </location>
</feature>
<name>A0A7J5BNX6_9MICO</name>
<gene>
    <name evidence="2" type="ORF">F8O01_13795</name>
</gene>
<feature type="transmembrane region" description="Helical" evidence="1">
    <location>
        <begin position="27"/>
        <end position="47"/>
    </location>
</feature>
<feature type="transmembrane region" description="Helical" evidence="1">
    <location>
        <begin position="228"/>
        <end position="247"/>
    </location>
</feature>
<dbReference type="RefSeq" id="WP_158041539.1">
    <property type="nucleotide sequence ID" value="NZ_JACCFV010000001.1"/>
</dbReference>
<proteinExistence type="predicted"/>
<feature type="transmembrane region" description="Helical" evidence="1">
    <location>
        <begin position="132"/>
        <end position="153"/>
    </location>
</feature>
<evidence type="ECO:0000256" key="1">
    <source>
        <dbReference type="SAM" id="Phobius"/>
    </source>
</evidence>
<dbReference type="EMBL" id="WBJZ01000019">
    <property type="protein sequence ID" value="KAB1654302.1"/>
    <property type="molecule type" value="Genomic_DNA"/>
</dbReference>
<feature type="transmembrane region" description="Helical" evidence="1">
    <location>
        <begin position="62"/>
        <end position="79"/>
    </location>
</feature>
<feature type="transmembrane region" description="Helical" evidence="1">
    <location>
        <begin position="165"/>
        <end position="183"/>
    </location>
</feature>
<keyword evidence="1" id="KW-1133">Transmembrane helix</keyword>
<evidence type="ECO:0000313" key="2">
    <source>
        <dbReference type="EMBL" id="KAB1654302.1"/>
    </source>
</evidence>
<reference evidence="2 3" key="1">
    <citation type="submission" date="2019-09" db="EMBL/GenBank/DDBJ databases">
        <title>Phylogeny of genus Pseudoclavibacter and closely related genus.</title>
        <authorList>
            <person name="Li Y."/>
        </authorList>
    </citation>
    <scope>NUCLEOTIDE SEQUENCE [LARGE SCALE GENOMIC DNA]</scope>
    <source>
        <strain evidence="2 3">DSM 23821</strain>
    </source>
</reference>
<sequence length="338" mass="35715">MTTTESPRTLVTSTLDPRSTGAWHRPLLWFGAVCGVLALVLVVAAIVDPQQILGQNRWFKPLKFAISIGIYVVTFAWLLQQLTRWRRLGNVLGTLTVIALGIEIVIIVYSAATDTTSHFNFQTPLSSTVFTTMGVSIVVVWLACLLVAIAIVFNPGPDRARTLAVRAGVILGLIGMALAFLMLTPTEEQLRDFQGIAGAHAVGVPDGGPGIPFFGWSTEGGDLRVPHFIGMHALQIFPLGVLVLELLARRVPALRHPGVRWALVVVGTVAFAALLAVLTVQAVVGESVAHPSALTAVATVIVAVGSVIAALIVLIVGPRTGAGEVRTVREATEAGEAP</sequence>
<protein>
    <submittedName>
        <fullName evidence="2">Uncharacterized protein</fullName>
    </submittedName>
</protein>
<feature type="transmembrane region" description="Helical" evidence="1">
    <location>
        <begin position="259"/>
        <end position="284"/>
    </location>
</feature>
<keyword evidence="3" id="KW-1185">Reference proteome</keyword>
<keyword evidence="1" id="KW-0812">Transmembrane</keyword>
<dbReference type="OrthoDB" id="343560at2"/>
<dbReference type="Proteomes" id="UP000467240">
    <property type="component" value="Unassembled WGS sequence"/>
</dbReference>
<comment type="caution">
    <text evidence="2">The sequence shown here is derived from an EMBL/GenBank/DDBJ whole genome shotgun (WGS) entry which is preliminary data.</text>
</comment>
<evidence type="ECO:0000313" key="3">
    <source>
        <dbReference type="Proteomes" id="UP000467240"/>
    </source>
</evidence>
<organism evidence="2 3">
    <name type="scientific">Pseudoclavibacter chungangensis</name>
    <dbReference type="NCBI Taxonomy" id="587635"/>
    <lineage>
        <taxon>Bacteria</taxon>
        <taxon>Bacillati</taxon>
        <taxon>Actinomycetota</taxon>
        <taxon>Actinomycetes</taxon>
        <taxon>Micrococcales</taxon>
        <taxon>Microbacteriaceae</taxon>
        <taxon>Pseudoclavibacter</taxon>
    </lineage>
</organism>
<accession>A0A7J5BNX6</accession>
<feature type="transmembrane region" description="Helical" evidence="1">
    <location>
        <begin position="91"/>
        <end position="112"/>
    </location>
</feature>
<keyword evidence="1" id="KW-0472">Membrane</keyword>